<gene>
    <name evidence="1" type="ORF">E4T21_21510</name>
</gene>
<dbReference type="Proteomes" id="UP000324285">
    <property type="component" value="Chromosome"/>
</dbReference>
<dbReference type="EMBL" id="CP038437">
    <property type="protein sequence ID" value="QRG26812.1"/>
    <property type="molecule type" value="Genomic_DNA"/>
</dbReference>
<sequence length="84" mass="9683">MSAGLSLYGGFSSYKEFFESAYMNAVNEYQGNRRYWVSDSLLQVCFTDAMLEHVDIVEWGDIASDFFRDKEKPTKEVGFVMLDV</sequence>
<reference evidence="1" key="1">
    <citation type="submission" date="2021-02" db="EMBL/GenBank/DDBJ databases">
        <title>Strain Y2R2, a novel species of the genus Halomonas.</title>
        <authorList>
            <person name="Huang H."/>
        </authorList>
    </citation>
    <scope>NUCLEOTIDE SEQUENCE</scope>
    <source>
        <strain evidence="1">Y2R2</strain>
    </source>
</reference>
<keyword evidence="2" id="KW-1185">Reference proteome</keyword>
<dbReference type="KEGG" id="hbh:E4T21_21510"/>
<proteinExistence type="predicted"/>
<protein>
    <submittedName>
        <fullName evidence="1">Uncharacterized protein</fullName>
    </submittedName>
</protein>
<organism evidence="1 2">
    <name type="scientific">Halomonas binhaiensis</name>
    <dbReference type="NCBI Taxonomy" id="2562282"/>
    <lineage>
        <taxon>Bacteria</taxon>
        <taxon>Pseudomonadati</taxon>
        <taxon>Pseudomonadota</taxon>
        <taxon>Gammaproteobacteria</taxon>
        <taxon>Oceanospirillales</taxon>
        <taxon>Halomonadaceae</taxon>
        <taxon>Halomonas</taxon>
    </lineage>
</organism>
<dbReference type="AlphaFoldDB" id="A0A7U3HWQ1"/>
<name>A0A7U3HWQ1_9GAMM</name>
<evidence type="ECO:0000313" key="2">
    <source>
        <dbReference type="Proteomes" id="UP000324285"/>
    </source>
</evidence>
<accession>A0A7U3HWQ1</accession>
<evidence type="ECO:0000313" key="1">
    <source>
        <dbReference type="EMBL" id="QRG26812.1"/>
    </source>
</evidence>